<keyword evidence="3" id="KW-1185">Reference proteome</keyword>
<dbReference type="Proteomes" id="UP001176940">
    <property type="component" value="Unassembled WGS sequence"/>
</dbReference>
<organism evidence="2 3">
    <name type="scientific">Ranitomeya imitator</name>
    <name type="common">mimic poison frog</name>
    <dbReference type="NCBI Taxonomy" id="111125"/>
    <lineage>
        <taxon>Eukaryota</taxon>
        <taxon>Metazoa</taxon>
        <taxon>Chordata</taxon>
        <taxon>Craniata</taxon>
        <taxon>Vertebrata</taxon>
        <taxon>Euteleostomi</taxon>
        <taxon>Amphibia</taxon>
        <taxon>Batrachia</taxon>
        <taxon>Anura</taxon>
        <taxon>Neobatrachia</taxon>
        <taxon>Hyloidea</taxon>
        <taxon>Dendrobatidae</taxon>
        <taxon>Dendrobatinae</taxon>
        <taxon>Ranitomeya</taxon>
    </lineage>
</organism>
<evidence type="ECO:0000313" key="3">
    <source>
        <dbReference type="Proteomes" id="UP001176940"/>
    </source>
</evidence>
<reference evidence="2" key="1">
    <citation type="submission" date="2023-07" db="EMBL/GenBank/DDBJ databases">
        <authorList>
            <person name="Stuckert A."/>
        </authorList>
    </citation>
    <scope>NUCLEOTIDE SEQUENCE</scope>
</reference>
<comment type="caution">
    <text evidence="2">The sequence shown here is derived from an EMBL/GenBank/DDBJ whole genome shotgun (WGS) entry which is preliminary data.</text>
</comment>
<feature type="compositionally biased region" description="Low complexity" evidence="1">
    <location>
        <begin position="112"/>
        <end position="129"/>
    </location>
</feature>
<feature type="region of interest" description="Disordered" evidence="1">
    <location>
        <begin position="36"/>
        <end position="129"/>
    </location>
</feature>
<feature type="region of interest" description="Disordered" evidence="1">
    <location>
        <begin position="188"/>
        <end position="207"/>
    </location>
</feature>
<evidence type="ECO:0000313" key="2">
    <source>
        <dbReference type="EMBL" id="CAJ0968088.1"/>
    </source>
</evidence>
<gene>
    <name evidence="2" type="ORF">RIMI_LOCUS22789271</name>
</gene>
<accession>A0ABN9MQR3</accession>
<dbReference type="EMBL" id="CAUEEQ010078913">
    <property type="protein sequence ID" value="CAJ0968088.1"/>
    <property type="molecule type" value="Genomic_DNA"/>
</dbReference>
<protein>
    <submittedName>
        <fullName evidence="2">Uncharacterized protein</fullName>
    </submittedName>
</protein>
<evidence type="ECO:0000256" key="1">
    <source>
        <dbReference type="SAM" id="MobiDB-lite"/>
    </source>
</evidence>
<sequence length="229" mass="25135">MELEPGMKKTKVNMELCSAEKDDATDARCLNLADLRTDTADRSTSIDVPDGPNKSSGLVHSGLQDKENRTPEKNWLSAMGSKKKSDKSTSQCKVTHSPSSSSGSAKKTPTRSTANSPKSAPASSSARKISMYFHKKPTDIFVYMETEKQNNRSEISLILAFIYFDFLHIQLCSMLISQLRGAQKKNIKSDGFQDGTTNPPSNGRHRGGKIYEVLLEGRKLSPSVSDAPF</sequence>
<feature type="compositionally biased region" description="Basic and acidic residues" evidence="1">
    <location>
        <begin position="63"/>
        <end position="72"/>
    </location>
</feature>
<proteinExistence type="predicted"/>
<name>A0ABN9MQR3_9NEOB</name>